<comment type="caution">
    <text evidence="2">The sequence shown here is derived from an EMBL/GenBank/DDBJ whole genome shotgun (WGS) entry which is preliminary data.</text>
</comment>
<gene>
    <name evidence="2" type="ORF">TIFTF001_016407</name>
</gene>
<evidence type="ECO:0000313" key="2">
    <source>
        <dbReference type="EMBL" id="GMN47224.1"/>
    </source>
</evidence>
<keyword evidence="3" id="KW-1185">Reference proteome</keyword>
<reference evidence="2" key="1">
    <citation type="submission" date="2023-07" db="EMBL/GenBank/DDBJ databases">
        <title>draft genome sequence of fig (Ficus carica).</title>
        <authorList>
            <person name="Takahashi T."/>
            <person name="Nishimura K."/>
        </authorList>
    </citation>
    <scope>NUCLEOTIDE SEQUENCE</scope>
</reference>
<proteinExistence type="predicted"/>
<evidence type="ECO:0000313" key="3">
    <source>
        <dbReference type="Proteomes" id="UP001187192"/>
    </source>
</evidence>
<dbReference type="EMBL" id="BTGU01000025">
    <property type="protein sequence ID" value="GMN47224.1"/>
    <property type="molecule type" value="Genomic_DNA"/>
</dbReference>
<organism evidence="2 3">
    <name type="scientific">Ficus carica</name>
    <name type="common">Common fig</name>
    <dbReference type="NCBI Taxonomy" id="3494"/>
    <lineage>
        <taxon>Eukaryota</taxon>
        <taxon>Viridiplantae</taxon>
        <taxon>Streptophyta</taxon>
        <taxon>Embryophyta</taxon>
        <taxon>Tracheophyta</taxon>
        <taxon>Spermatophyta</taxon>
        <taxon>Magnoliopsida</taxon>
        <taxon>eudicotyledons</taxon>
        <taxon>Gunneridae</taxon>
        <taxon>Pentapetalae</taxon>
        <taxon>rosids</taxon>
        <taxon>fabids</taxon>
        <taxon>Rosales</taxon>
        <taxon>Moraceae</taxon>
        <taxon>Ficeae</taxon>
        <taxon>Ficus</taxon>
    </lineage>
</organism>
<protein>
    <submittedName>
        <fullName evidence="2">Uncharacterized protein</fullName>
    </submittedName>
</protein>
<sequence length="101" mass="12068">MSPDLLDIVTVSPVWHPQTTMRERDYAATRHEIATITPSHFPEHSLTENKTSWRRKLRGRQGLATVRFKREDRVRNRRGDRETGRRESVGLRKKEERKYQI</sequence>
<evidence type="ECO:0000256" key="1">
    <source>
        <dbReference type="SAM" id="MobiDB-lite"/>
    </source>
</evidence>
<name>A0AA88A7I2_FICCA</name>
<dbReference type="AlphaFoldDB" id="A0AA88A7I2"/>
<dbReference type="Proteomes" id="UP001187192">
    <property type="component" value="Unassembled WGS sequence"/>
</dbReference>
<accession>A0AA88A7I2</accession>
<feature type="region of interest" description="Disordered" evidence="1">
    <location>
        <begin position="68"/>
        <end position="101"/>
    </location>
</feature>